<organism evidence="1 2">
    <name type="scientific">Bipolaris oryzae ATCC 44560</name>
    <dbReference type="NCBI Taxonomy" id="930090"/>
    <lineage>
        <taxon>Eukaryota</taxon>
        <taxon>Fungi</taxon>
        <taxon>Dikarya</taxon>
        <taxon>Ascomycota</taxon>
        <taxon>Pezizomycotina</taxon>
        <taxon>Dothideomycetes</taxon>
        <taxon>Pleosporomycetidae</taxon>
        <taxon>Pleosporales</taxon>
        <taxon>Pleosporineae</taxon>
        <taxon>Pleosporaceae</taxon>
        <taxon>Bipolaris</taxon>
    </lineage>
</organism>
<dbReference type="Proteomes" id="UP000054032">
    <property type="component" value="Unassembled WGS sequence"/>
</dbReference>
<gene>
    <name evidence="1" type="ORF">COCMIDRAFT_9959</name>
</gene>
<reference evidence="1 2" key="1">
    <citation type="journal article" date="2013" name="PLoS Genet.">
        <title>Comparative genome structure, secondary metabolite, and effector coding capacity across Cochliobolus pathogens.</title>
        <authorList>
            <person name="Condon B.J."/>
            <person name="Leng Y."/>
            <person name="Wu D."/>
            <person name="Bushley K.E."/>
            <person name="Ohm R.A."/>
            <person name="Otillar R."/>
            <person name="Martin J."/>
            <person name="Schackwitz W."/>
            <person name="Grimwood J."/>
            <person name="MohdZainudin N."/>
            <person name="Xue C."/>
            <person name="Wang R."/>
            <person name="Manning V.A."/>
            <person name="Dhillon B."/>
            <person name="Tu Z.J."/>
            <person name="Steffenson B.J."/>
            <person name="Salamov A."/>
            <person name="Sun H."/>
            <person name="Lowry S."/>
            <person name="LaButti K."/>
            <person name="Han J."/>
            <person name="Copeland A."/>
            <person name="Lindquist E."/>
            <person name="Barry K."/>
            <person name="Schmutz J."/>
            <person name="Baker S.E."/>
            <person name="Ciuffetti L.M."/>
            <person name="Grigoriev I.V."/>
            <person name="Zhong S."/>
            <person name="Turgeon B.G."/>
        </authorList>
    </citation>
    <scope>NUCLEOTIDE SEQUENCE [LARGE SCALE GENOMIC DNA]</scope>
    <source>
        <strain evidence="1 2">ATCC 44560</strain>
    </source>
</reference>
<protein>
    <submittedName>
        <fullName evidence="1">Uncharacterized protein</fullName>
    </submittedName>
</protein>
<proteinExistence type="predicted"/>
<dbReference type="KEGG" id="bor:COCMIDRAFT_9959"/>
<dbReference type="EMBL" id="KI964198">
    <property type="protein sequence ID" value="EUC40105.1"/>
    <property type="molecule type" value="Genomic_DNA"/>
</dbReference>
<dbReference type="HOGENOM" id="CLU_721879_0_0_1"/>
<sequence>MSTPDLGLYVPTDDPLYSTRDKVITRSHVIGRMLVQDILQYGFIPPNFRITRRMPSGAADTLGHRVYYTDVLSSTVLTAHPLSPNGARVHPKLAKEFVDTREDIVSLFQPPVPQYQAGNFKFQVHDDWESALAASLASFGRENITKDVVTDVCQTIKDDSWPVYHDLYHPSDRDTAVFQNEPECAAVAEWFKRSLVILCPYTPADGTGWDRIYGEKNRPPVRFRWSTGPQALRKMTFLVCIPAWGESVTKKAHWLTLEPTDAYAATWDNLHKSRNLIELSDDWKFPQSLHSVYWKFAWVLVAAHRTVVHDRLPKDHDLGNWIYQYGQHMLKCKNDRKLSPFNYKPNQAYSGPKVGFQELGCWIFRNNVCLRYVKLWEAADEAHMKYLMDRTDAHWSDYKAKNAKLCEILEVEDDGMETTDSTDDE</sequence>
<dbReference type="AlphaFoldDB" id="W6YR44"/>
<keyword evidence="2" id="KW-1185">Reference proteome</keyword>
<name>W6YR44_COCMI</name>
<dbReference type="RefSeq" id="XP_007693383.1">
    <property type="nucleotide sequence ID" value="XM_007695193.1"/>
</dbReference>
<evidence type="ECO:0000313" key="1">
    <source>
        <dbReference type="EMBL" id="EUC40105.1"/>
    </source>
</evidence>
<dbReference type="OrthoDB" id="3694092at2759"/>
<evidence type="ECO:0000313" key="2">
    <source>
        <dbReference type="Proteomes" id="UP000054032"/>
    </source>
</evidence>
<accession>W6YR44</accession>
<dbReference type="GeneID" id="19129496"/>